<reference evidence="1" key="1">
    <citation type="submission" date="2020-05" db="EMBL/GenBank/DDBJ databases">
        <title>Large-scale comparative analyses of tick genomes elucidate their genetic diversity and vector capacities.</title>
        <authorList>
            <person name="Jia N."/>
            <person name="Wang J."/>
            <person name="Shi W."/>
            <person name="Du L."/>
            <person name="Sun Y."/>
            <person name="Zhan W."/>
            <person name="Jiang J."/>
            <person name="Wang Q."/>
            <person name="Zhang B."/>
            <person name="Ji P."/>
            <person name="Sakyi L.B."/>
            <person name="Cui X."/>
            <person name="Yuan T."/>
            <person name="Jiang B."/>
            <person name="Yang W."/>
            <person name="Lam T.T.-Y."/>
            <person name="Chang Q."/>
            <person name="Ding S."/>
            <person name="Wang X."/>
            <person name="Zhu J."/>
            <person name="Ruan X."/>
            <person name="Zhao L."/>
            <person name="Wei J."/>
            <person name="Que T."/>
            <person name="Du C."/>
            <person name="Cheng J."/>
            <person name="Dai P."/>
            <person name="Han X."/>
            <person name="Huang E."/>
            <person name="Gao Y."/>
            <person name="Liu J."/>
            <person name="Shao H."/>
            <person name="Ye R."/>
            <person name="Li L."/>
            <person name="Wei W."/>
            <person name="Wang X."/>
            <person name="Wang C."/>
            <person name="Yang T."/>
            <person name="Huo Q."/>
            <person name="Li W."/>
            <person name="Guo W."/>
            <person name="Chen H."/>
            <person name="Zhou L."/>
            <person name="Ni X."/>
            <person name="Tian J."/>
            <person name="Zhou Y."/>
            <person name="Sheng Y."/>
            <person name="Liu T."/>
            <person name="Pan Y."/>
            <person name="Xia L."/>
            <person name="Li J."/>
            <person name="Zhao F."/>
            <person name="Cao W."/>
        </authorList>
    </citation>
    <scope>NUCLEOTIDE SEQUENCE</scope>
    <source>
        <strain evidence="1">Hyas-2018</strain>
    </source>
</reference>
<keyword evidence="2" id="KW-1185">Reference proteome</keyword>
<evidence type="ECO:0000313" key="2">
    <source>
        <dbReference type="Proteomes" id="UP000821845"/>
    </source>
</evidence>
<name>A0ACB7TKZ0_HYAAI</name>
<proteinExistence type="predicted"/>
<accession>A0ACB7TKZ0</accession>
<comment type="caution">
    <text evidence="1">The sequence shown here is derived from an EMBL/GenBank/DDBJ whole genome shotgun (WGS) entry which is preliminary data.</text>
</comment>
<protein>
    <submittedName>
        <fullName evidence="1">Uncharacterized protein</fullName>
    </submittedName>
</protein>
<dbReference type="EMBL" id="CM023481">
    <property type="protein sequence ID" value="KAH6946992.1"/>
    <property type="molecule type" value="Genomic_DNA"/>
</dbReference>
<sequence length="408" mass="45280">MDLDATGAIQLSHRLRSRPSYASEPLLSYKTPPSPYLVPHPVGAIDDRAGVSRNLSLDHVIAVNRGIAATEPWSKDEVRSCRSFVVRRWMLSPMAECDGLAETASKRSVSSPHSARSSAQGSGHNGSGRPIGHVKFNGANHLRCPERDSSAWRSGFLRVRLQHLEKRRSDSLPFRSATLNAVKIEANGDASDVPTPRVSVQLGRHAAPILCWKKKAVNASRPIACTKINRELLFESINAVIEGSARRNRKFTETVELQIALENLNPHKEKPEYGAFRVKYCTKPNFKVCVIGDQKHCDEAKAQGLDFISMDTVRMIRKKSSITKHAAPILCWKKGPSMQVGQLPGCRLSEDADSGLRTMPTEGRTSRLEQRRAFPDHGVARTVTRLSLQINSRLTRGLWHLLVCFCLS</sequence>
<dbReference type="Proteomes" id="UP000821845">
    <property type="component" value="Chromosome 1"/>
</dbReference>
<evidence type="ECO:0000313" key="1">
    <source>
        <dbReference type="EMBL" id="KAH6946992.1"/>
    </source>
</evidence>
<organism evidence="1 2">
    <name type="scientific">Hyalomma asiaticum</name>
    <name type="common">Tick</name>
    <dbReference type="NCBI Taxonomy" id="266040"/>
    <lineage>
        <taxon>Eukaryota</taxon>
        <taxon>Metazoa</taxon>
        <taxon>Ecdysozoa</taxon>
        <taxon>Arthropoda</taxon>
        <taxon>Chelicerata</taxon>
        <taxon>Arachnida</taxon>
        <taxon>Acari</taxon>
        <taxon>Parasitiformes</taxon>
        <taxon>Ixodida</taxon>
        <taxon>Ixodoidea</taxon>
        <taxon>Ixodidae</taxon>
        <taxon>Hyalomminae</taxon>
        <taxon>Hyalomma</taxon>
    </lineage>
</organism>
<gene>
    <name evidence="1" type="ORF">HPB50_016431</name>
</gene>